<feature type="binding site" evidence="6">
    <location>
        <position position="294"/>
    </location>
    <ligand>
        <name>S-adenosyl-L-methionine</name>
        <dbReference type="ChEBI" id="CHEBI:59789"/>
    </ligand>
</feature>
<dbReference type="SUPFAM" id="SSF53335">
    <property type="entry name" value="S-adenosyl-L-methionine-dependent methyltransferases"/>
    <property type="match status" value="1"/>
</dbReference>
<dbReference type="Pfam" id="PF05958">
    <property type="entry name" value="tRNA_U5-meth_tr"/>
    <property type="match status" value="1"/>
</dbReference>
<dbReference type="PANTHER" id="PTHR11061:SF30">
    <property type="entry name" value="TRNA (URACIL(54)-C(5))-METHYLTRANSFERASE"/>
    <property type="match status" value="1"/>
</dbReference>
<dbReference type="EMBL" id="PYAV01000008">
    <property type="protein sequence ID" value="PSL44501.1"/>
    <property type="molecule type" value="Genomic_DNA"/>
</dbReference>
<dbReference type="FunFam" id="2.40.50.140:FF:000097">
    <property type="entry name" value="23S rRNA (uracil(1939)-C(5))-methyltransferase RlmD"/>
    <property type="match status" value="1"/>
</dbReference>
<keyword evidence="5" id="KW-0411">Iron-sulfur</keyword>
<comment type="similarity">
    <text evidence="6">Belongs to the class I-like SAM-binding methyltransferase superfamily. RNA M5U methyltransferase family.</text>
</comment>
<keyword evidence="1" id="KW-0408">Iron</keyword>
<dbReference type="InterPro" id="IPR030390">
    <property type="entry name" value="MeTrfase_TrmA_AS"/>
</dbReference>
<dbReference type="PROSITE" id="PS50926">
    <property type="entry name" value="TRAM"/>
    <property type="match status" value="1"/>
</dbReference>
<gene>
    <name evidence="9" type="ORF">B0H94_108113</name>
</gene>
<feature type="binding site" evidence="6">
    <location>
        <position position="344"/>
    </location>
    <ligand>
        <name>S-adenosyl-L-methionine</name>
        <dbReference type="ChEBI" id="CHEBI:59789"/>
    </ligand>
</feature>
<evidence type="ECO:0000256" key="6">
    <source>
        <dbReference type="PROSITE-ProRule" id="PRU01024"/>
    </source>
</evidence>
<dbReference type="InterPro" id="IPR002792">
    <property type="entry name" value="TRAM_dom"/>
</dbReference>
<evidence type="ECO:0000313" key="9">
    <source>
        <dbReference type="EMBL" id="PSL44501.1"/>
    </source>
</evidence>
<dbReference type="FunFam" id="3.40.50.150:FF:000009">
    <property type="entry name" value="23S rRNA (Uracil(1939)-C(5))-methyltransferase RlmD"/>
    <property type="match status" value="1"/>
</dbReference>
<comment type="caution">
    <text evidence="9">The sequence shown here is derived from an EMBL/GenBank/DDBJ whole genome shotgun (WGS) entry which is preliminary data.</text>
</comment>
<dbReference type="PANTHER" id="PTHR11061">
    <property type="entry name" value="RNA M5U METHYLTRANSFERASE"/>
    <property type="match status" value="1"/>
</dbReference>
<reference evidence="9 10" key="1">
    <citation type="submission" date="2018-03" db="EMBL/GenBank/DDBJ databases">
        <title>Genomic Encyclopedia of Type Strains, Phase III (KMG-III): the genomes of soil and plant-associated and newly described type strains.</title>
        <authorList>
            <person name="Whitman W."/>
        </authorList>
    </citation>
    <scope>NUCLEOTIDE SEQUENCE [LARGE SCALE GENOMIC DNA]</scope>
    <source>
        <strain evidence="9 10">CGMCC 1.07653</strain>
    </source>
</reference>
<keyword evidence="10" id="KW-1185">Reference proteome</keyword>
<dbReference type="PROSITE" id="PS01230">
    <property type="entry name" value="TRMA_1"/>
    <property type="match status" value="1"/>
</dbReference>
<evidence type="ECO:0000256" key="1">
    <source>
        <dbReference type="ARBA" id="ARBA00022485"/>
    </source>
</evidence>
<evidence type="ECO:0000313" key="10">
    <source>
        <dbReference type="Proteomes" id="UP000242310"/>
    </source>
</evidence>
<feature type="active site" description="Nucleophile" evidence="6">
    <location>
        <position position="420"/>
    </location>
</feature>
<dbReference type="AlphaFoldDB" id="A0A2P8HEB0"/>
<dbReference type="GO" id="GO:0051539">
    <property type="term" value="F:4 iron, 4 sulfur cluster binding"/>
    <property type="evidence" value="ECO:0007669"/>
    <property type="project" value="UniProtKB-KW"/>
</dbReference>
<name>A0A2P8HEB0_9BACI</name>
<dbReference type="OrthoDB" id="9804590at2"/>
<keyword evidence="1" id="KW-0479">Metal-binding</keyword>
<dbReference type="GO" id="GO:0070475">
    <property type="term" value="P:rRNA base methylation"/>
    <property type="evidence" value="ECO:0007669"/>
    <property type="project" value="TreeGrafter"/>
</dbReference>
<dbReference type="PROSITE" id="PS51687">
    <property type="entry name" value="SAM_MT_RNA_M5U"/>
    <property type="match status" value="1"/>
</dbReference>
<feature type="domain" description="TRAM" evidence="8">
    <location>
        <begin position="12"/>
        <end position="70"/>
    </location>
</feature>
<feature type="binding site" evidence="6">
    <location>
        <position position="323"/>
    </location>
    <ligand>
        <name>S-adenosyl-L-methionine</name>
        <dbReference type="ChEBI" id="CHEBI:59789"/>
    </ligand>
</feature>
<proteinExistence type="inferred from homology"/>
<dbReference type="Gene3D" id="2.40.50.1070">
    <property type="match status" value="1"/>
</dbReference>
<feature type="active site" evidence="7">
    <location>
        <position position="420"/>
    </location>
</feature>
<keyword evidence="1" id="KW-0004">4Fe-4S</keyword>
<dbReference type="InterPro" id="IPR012340">
    <property type="entry name" value="NA-bd_OB-fold"/>
</dbReference>
<keyword evidence="2 6" id="KW-0489">Methyltransferase</keyword>
<dbReference type="Gene3D" id="2.40.50.140">
    <property type="entry name" value="Nucleic acid-binding proteins"/>
    <property type="match status" value="1"/>
</dbReference>
<evidence type="ECO:0000256" key="3">
    <source>
        <dbReference type="ARBA" id="ARBA00022679"/>
    </source>
</evidence>
<evidence type="ECO:0000259" key="8">
    <source>
        <dbReference type="PROSITE" id="PS50926"/>
    </source>
</evidence>
<dbReference type="InterPro" id="IPR030391">
    <property type="entry name" value="MeTrfase_TrmA_CS"/>
</dbReference>
<protein>
    <submittedName>
        <fullName evidence="9">23S rRNA m(5)U-1939 methyltransferase</fullName>
    </submittedName>
</protein>
<organism evidence="9 10">
    <name type="scientific">Salsuginibacillus halophilus</name>
    <dbReference type="NCBI Taxonomy" id="517424"/>
    <lineage>
        <taxon>Bacteria</taxon>
        <taxon>Bacillati</taxon>
        <taxon>Bacillota</taxon>
        <taxon>Bacilli</taxon>
        <taxon>Bacillales</taxon>
        <taxon>Bacillaceae</taxon>
        <taxon>Salsuginibacillus</taxon>
    </lineage>
</organism>
<dbReference type="FunFam" id="2.40.50.1070:FF:000003">
    <property type="entry name" value="23S rRNA (Uracil-5-)-methyltransferase RumA"/>
    <property type="match status" value="1"/>
</dbReference>
<evidence type="ECO:0000256" key="4">
    <source>
        <dbReference type="ARBA" id="ARBA00022691"/>
    </source>
</evidence>
<feature type="binding site" evidence="6">
    <location>
        <position position="393"/>
    </location>
    <ligand>
        <name>S-adenosyl-L-methionine</name>
        <dbReference type="ChEBI" id="CHEBI:59789"/>
    </ligand>
</feature>
<dbReference type="Proteomes" id="UP000242310">
    <property type="component" value="Unassembled WGS sequence"/>
</dbReference>
<dbReference type="NCBIfam" id="TIGR00479">
    <property type="entry name" value="rumA"/>
    <property type="match status" value="1"/>
</dbReference>
<keyword evidence="4 6" id="KW-0949">S-adenosyl-L-methionine</keyword>
<sequence>MAAKKADEANTPVQKNQYVNVRIEDLTHEGAGVAKVQGYTLFVPYALPGENVQVKVTKTKKNFGFARLIEVTSESRHRVEPPCPIYKRCGGCQLQHMSYEGQLHAKQKQVQDAMKKIAGFEEINVHPTLGMTSPWRYRNKAQVPVGESSDGLIAGFYQKGTHDIIDMDSCIIQAAPNDEAVQITKNILDEHGISAYDETTGRGLIRHVVARYAATTEQLMIVLVLNGKELPREEKILNAMEDRIPGLASIVQNVNTAKTNVVFGDQTTVLWGEPYIYDEINGVQFAISARSFYQVNPMQTEVLYKEALHAAQLTGTETVIDAYCGIGTISLFLAEKAAHVYGVDVVDPAIADATRNAKLNGLTNVDFAVGEAENVMPFWHAALGIQPDVIVVDPPRKGCDEKLLDAMVKMQPKRIVYVSCNPATLARDMARLAEAGYKPKDVQPVDMFPQTVHVESVVALEKTV</sequence>
<evidence type="ECO:0000256" key="5">
    <source>
        <dbReference type="ARBA" id="ARBA00023014"/>
    </source>
</evidence>
<evidence type="ECO:0000256" key="2">
    <source>
        <dbReference type="ARBA" id="ARBA00022603"/>
    </source>
</evidence>
<dbReference type="RefSeq" id="WP_106588973.1">
    <property type="nucleotide sequence ID" value="NZ_PYAV01000008.1"/>
</dbReference>
<evidence type="ECO:0000256" key="7">
    <source>
        <dbReference type="PROSITE-ProRule" id="PRU10015"/>
    </source>
</evidence>
<dbReference type="SUPFAM" id="SSF50249">
    <property type="entry name" value="Nucleic acid-binding proteins"/>
    <property type="match status" value="1"/>
</dbReference>
<keyword evidence="3 6" id="KW-0808">Transferase</keyword>
<dbReference type="GO" id="GO:0070041">
    <property type="term" value="F:rRNA (uridine-C5-)-methyltransferase activity"/>
    <property type="evidence" value="ECO:0007669"/>
    <property type="project" value="UniProtKB-ARBA"/>
</dbReference>
<dbReference type="PROSITE" id="PS01231">
    <property type="entry name" value="TRMA_2"/>
    <property type="match status" value="1"/>
</dbReference>
<dbReference type="InterPro" id="IPR029063">
    <property type="entry name" value="SAM-dependent_MTases_sf"/>
</dbReference>
<accession>A0A2P8HEB0</accession>
<dbReference type="InterPro" id="IPR010280">
    <property type="entry name" value="U5_MeTrfase_fam"/>
</dbReference>
<dbReference type="CDD" id="cd02440">
    <property type="entry name" value="AdoMet_MTases"/>
    <property type="match status" value="1"/>
</dbReference>
<dbReference type="Gene3D" id="3.40.50.150">
    <property type="entry name" value="Vaccinia Virus protein VP39"/>
    <property type="match status" value="1"/>
</dbReference>
<dbReference type="Pfam" id="PF01938">
    <property type="entry name" value="TRAM"/>
    <property type="match status" value="1"/>
</dbReference>